<evidence type="ECO:0000313" key="2">
    <source>
        <dbReference type="Proteomes" id="UP000248340"/>
    </source>
</evidence>
<protein>
    <submittedName>
        <fullName evidence="1">Uncharacterized protein</fullName>
    </submittedName>
</protein>
<organism evidence="1 2">
    <name type="scientific">Aspergillus uvarum CBS 121591</name>
    <dbReference type="NCBI Taxonomy" id="1448315"/>
    <lineage>
        <taxon>Eukaryota</taxon>
        <taxon>Fungi</taxon>
        <taxon>Dikarya</taxon>
        <taxon>Ascomycota</taxon>
        <taxon>Pezizomycotina</taxon>
        <taxon>Eurotiomycetes</taxon>
        <taxon>Eurotiomycetidae</taxon>
        <taxon>Eurotiales</taxon>
        <taxon>Aspergillaceae</taxon>
        <taxon>Aspergillus</taxon>
        <taxon>Aspergillus subgen. Circumdati</taxon>
    </lineage>
</organism>
<proteinExistence type="predicted"/>
<dbReference type="AlphaFoldDB" id="A0A319BSR0"/>
<dbReference type="Proteomes" id="UP000248340">
    <property type="component" value="Unassembled WGS sequence"/>
</dbReference>
<evidence type="ECO:0000313" key="1">
    <source>
        <dbReference type="EMBL" id="PYH75511.1"/>
    </source>
</evidence>
<gene>
    <name evidence="1" type="ORF">BO82DRAFT_21388</name>
</gene>
<name>A0A319BSR0_9EURO</name>
<reference evidence="1 2" key="1">
    <citation type="submission" date="2016-12" db="EMBL/GenBank/DDBJ databases">
        <title>The genomes of Aspergillus section Nigri reveals drivers in fungal speciation.</title>
        <authorList>
            <consortium name="DOE Joint Genome Institute"/>
            <person name="Vesth T.C."/>
            <person name="Nybo J."/>
            <person name="Theobald S."/>
            <person name="Brandl J."/>
            <person name="Frisvad J.C."/>
            <person name="Nielsen K.F."/>
            <person name="Lyhne E.K."/>
            <person name="Kogle M.E."/>
            <person name="Kuo A."/>
            <person name="Riley R."/>
            <person name="Clum A."/>
            <person name="Nolan M."/>
            <person name="Lipzen A."/>
            <person name="Salamov A."/>
            <person name="Henrissat B."/>
            <person name="Wiebenga A."/>
            <person name="De Vries R.P."/>
            <person name="Grigoriev I.V."/>
            <person name="Mortensen U.H."/>
            <person name="Andersen M.R."/>
            <person name="Baker S.E."/>
        </authorList>
    </citation>
    <scope>NUCLEOTIDE SEQUENCE [LARGE SCALE GENOMIC DNA]</scope>
    <source>
        <strain evidence="1 2">CBS 121591</strain>
    </source>
</reference>
<dbReference type="RefSeq" id="XP_025485711.1">
    <property type="nucleotide sequence ID" value="XM_025630724.1"/>
</dbReference>
<sequence length="75" mass="8717">MFRSNECPLAGFSRILMGDNNKVKASNRVPRGQSNNISTLFLSKCLGLQLKSRSCSYYYLLYWVYCLLYVKRHSI</sequence>
<keyword evidence="2" id="KW-1185">Reference proteome</keyword>
<dbReference type="GeneID" id="37133465"/>
<accession>A0A319BSR0</accession>
<dbReference type="VEuPathDB" id="FungiDB:BO82DRAFT_21388"/>
<dbReference type="EMBL" id="KZ821789">
    <property type="protein sequence ID" value="PYH75511.1"/>
    <property type="molecule type" value="Genomic_DNA"/>
</dbReference>